<evidence type="ECO:0000256" key="1">
    <source>
        <dbReference type="ARBA" id="ARBA00004370"/>
    </source>
</evidence>
<dbReference type="PANTHER" id="PTHR13802">
    <property type="entry name" value="MUCIN 4-RELATED"/>
    <property type="match status" value="1"/>
</dbReference>
<dbReference type="InterPro" id="IPR051495">
    <property type="entry name" value="Epithelial_Barrier/Signaling"/>
</dbReference>
<dbReference type="PROSITE" id="PS50856">
    <property type="entry name" value="AMOP"/>
    <property type="match status" value="1"/>
</dbReference>
<evidence type="ECO:0000256" key="2">
    <source>
        <dbReference type="ARBA" id="ARBA00022692"/>
    </source>
</evidence>
<dbReference type="PANTHER" id="PTHR13802:SF52">
    <property type="entry name" value="MUCIN-4"/>
    <property type="match status" value="1"/>
</dbReference>
<name>A0AAD9P8B5_RIDPI</name>
<dbReference type="GO" id="GO:0016020">
    <property type="term" value="C:membrane"/>
    <property type="evidence" value="ECO:0007669"/>
    <property type="project" value="UniProtKB-SubCell"/>
</dbReference>
<accession>A0AAD9P8B5</accession>
<keyword evidence="7" id="KW-1185">Reference proteome</keyword>
<protein>
    <recommendedName>
        <fullName evidence="5">AMOP domain-containing protein</fullName>
    </recommendedName>
</protein>
<evidence type="ECO:0000259" key="5">
    <source>
        <dbReference type="PROSITE" id="PS50856"/>
    </source>
</evidence>
<dbReference type="InterPro" id="IPR005533">
    <property type="entry name" value="AMOP_dom"/>
</dbReference>
<feature type="domain" description="AMOP" evidence="5">
    <location>
        <begin position="49"/>
        <end position="188"/>
    </location>
</feature>
<dbReference type="Proteomes" id="UP001209878">
    <property type="component" value="Unassembled WGS sequence"/>
</dbReference>
<comment type="caution">
    <text evidence="6">The sequence shown here is derived from an EMBL/GenBank/DDBJ whole genome shotgun (WGS) entry which is preliminary data.</text>
</comment>
<evidence type="ECO:0000256" key="3">
    <source>
        <dbReference type="ARBA" id="ARBA00022989"/>
    </source>
</evidence>
<evidence type="ECO:0000313" key="7">
    <source>
        <dbReference type="Proteomes" id="UP001209878"/>
    </source>
</evidence>
<keyword evidence="2" id="KW-0812">Transmembrane</keyword>
<dbReference type="EMBL" id="JAODUO010000091">
    <property type="protein sequence ID" value="KAK2190019.1"/>
    <property type="molecule type" value="Genomic_DNA"/>
</dbReference>
<keyword evidence="4" id="KW-0472">Membrane</keyword>
<dbReference type="GO" id="GO:0005176">
    <property type="term" value="F:ErbB-2 class receptor binding"/>
    <property type="evidence" value="ECO:0007669"/>
    <property type="project" value="TreeGrafter"/>
</dbReference>
<evidence type="ECO:0000313" key="6">
    <source>
        <dbReference type="EMBL" id="KAK2190019.1"/>
    </source>
</evidence>
<evidence type="ECO:0000256" key="4">
    <source>
        <dbReference type="ARBA" id="ARBA00023136"/>
    </source>
</evidence>
<dbReference type="SMART" id="SM00723">
    <property type="entry name" value="AMOP"/>
    <property type="match status" value="1"/>
</dbReference>
<organism evidence="6 7">
    <name type="scientific">Ridgeia piscesae</name>
    <name type="common">Tubeworm</name>
    <dbReference type="NCBI Taxonomy" id="27915"/>
    <lineage>
        <taxon>Eukaryota</taxon>
        <taxon>Metazoa</taxon>
        <taxon>Spiralia</taxon>
        <taxon>Lophotrochozoa</taxon>
        <taxon>Annelida</taxon>
        <taxon>Polychaeta</taxon>
        <taxon>Sedentaria</taxon>
        <taxon>Canalipalpata</taxon>
        <taxon>Sabellida</taxon>
        <taxon>Siboglinidae</taxon>
        <taxon>Ridgeia</taxon>
    </lineage>
</organism>
<comment type="subcellular location">
    <subcellularLocation>
        <location evidence="1">Membrane</location>
    </subcellularLocation>
</comment>
<proteinExistence type="predicted"/>
<dbReference type="AlphaFoldDB" id="A0AAD9P8B5"/>
<sequence length="242" mass="27281">MFVKESLMRSWKVKPKIVVATESAIGEAISTRTLDKVEKQISKKSAQIKKNIFKMLCEGWVKEEKMHAWITEHLPACPCNLHMATRDGRFIKHSKTDFSDKHAPICMRTSIPFVEGGDQQCCYGYMGYMLTDVNGAGSVSRFSATRQPYRYMLHDYWPKMMCSQFANNTSAYYQLRPTDDCSAFVAPKRGAAYGLGHVAAFSGTSYRFGGVGRFWITRGGDFSMQAETAQVNTMLGKTLCDH</sequence>
<dbReference type="Pfam" id="PF03782">
    <property type="entry name" value="AMOP"/>
    <property type="match status" value="1"/>
</dbReference>
<gene>
    <name evidence="6" type="ORF">NP493_89g05035</name>
</gene>
<keyword evidence="3" id="KW-1133">Transmembrane helix</keyword>
<reference evidence="6" key="1">
    <citation type="journal article" date="2023" name="Mol. Biol. Evol.">
        <title>Third-Generation Sequencing Reveals the Adaptive Role of the Epigenome in Three Deep-Sea Polychaetes.</title>
        <authorList>
            <person name="Perez M."/>
            <person name="Aroh O."/>
            <person name="Sun Y."/>
            <person name="Lan Y."/>
            <person name="Juniper S.K."/>
            <person name="Young C.R."/>
            <person name="Angers B."/>
            <person name="Qian P.Y."/>
        </authorList>
    </citation>
    <scope>NUCLEOTIDE SEQUENCE</scope>
    <source>
        <strain evidence="6">R07B-5</strain>
    </source>
</reference>